<dbReference type="Proteomes" id="UP000007115">
    <property type="component" value="Unassembled WGS sequence"/>
</dbReference>
<dbReference type="GeneID" id="25791975"/>
<dbReference type="HOGENOM" id="CLU_000288_34_2_1"/>
<dbReference type="Gene3D" id="3.40.50.1580">
    <property type="entry name" value="Nucleoside phosphorylase domain"/>
    <property type="match status" value="1"/>
</dbReference>
<dbReference type="InterPro" id="IPR027417">
    <property type="entry name" value="P-loop_NTPase"/>
</dbReference>
<feature type="repeat" description="ANK" evidence="3">
    <location>
        <begin position="1192"/>
        <end position="1224"/>
    </location>
</feature>
<dbReference type="VEuPathDB" id="FungiDB:TRIVIDRAFT_225823"/>
<feature type="repeat" description="ANK" evidence="3">
    <location>
        <begin position="1158"/>
        <end position="1190"/>
    </location>
</feature>
<evidence type="ECO:0000259" key="4">
    <source>
        <dbReference type="PROSITE" id="PS50837"/>
    </source>
</evidence>
<keyword evidence="6" id="KW-1185">Reference proteome</keyword>
<feature type="repeat" description="ANK" evidence="3">
    <location>
        <begin position="1056"/>
        <end position="1088"/>
    </location>
</feature>
<proteinExistence type="predicted"/>
<dbReference type="InterPro" id="IPR056884">
    <property type="entry name" value="NPHP3-like_N"/>
</dbReference>
<sequence length="1271" mass="140564">MSSVNDYTVGWICAISTELVAARAFLDEEHDPSGAVSPHDNNVYTLGKMGKHNVVIAALPDGEYGISAAASVARDMLHSFPNVRFGLMVGIGGGVPSNHDIRLGDIVVSATRNGQGGIFQYDFGKTIQAQEFQNIMFLDQPPTLLRSAVGDLKARYESDGHQFQEVINNIFNKKPRLRKKYQRPNPNTDRLYISSAVHPFTNDEMCATACGDSMLVPREPREEYEDDPAIHYGLIASGNQLMKDALIRDELALKKDVLCFEMEAAGLMNHFPCLVIRGICDYSDSHKNKYWQGYAAMTAAAYAKDVLKCVPPNKIEAEQRIGDALSGVKESVDHLIRTQHDGRNLAILNWLASGEYGAQQSDCLRQREQGTGEWLLNSDQFQTWIKGENQMLFCPGIPGAGKTILTSIVIDHLHSHFQEDPKSGIAYFFFNYKRQDQQKNEDLLASLLRQLTARQPSMPKVVQDLYDRHNGQRTRPSTDELMQALQSVVITYSRVFIMIDALDECRSVDHTHSSVLSGIFTLRSKTKANFFLTSRLNANITENFEGIPELKIYANNDDVQRYLRGNMRHLPRFVRDDPGLQEKIITSILKAVQGMFLLARFHLDSLKGKTKPKEITNALQKLATGSDAYEQVYNETMLRIISQYKEQAQLAKSVLSWVTFAKRPLTVVELRHALGVEHGESTFDEQNMPDIELMVSVCAGLVTIDNDSNIIRLVHYTAQEYFQQAHDTWLQEPQAEITTTCITYLSYKVFEPETGDKYDDFVACNNAHPLYDYASKYWGYHAREDSVLRADVMAFLEDMAKIGSHCKILESMGGPIEFSNRKLAHHTTGLHLASWFGLIAAVDLILSNGDIEAPNEAGETPLHVAAQKGHEPIVQMLLDMDANIDAKNKGRRTPLHCAACHGQEAVVQMLLDRGADIEAVSTHGYTPLHHAALYGYEEIARLLLDRGADIEAVSTDGYTSLHFVAQHGHEEIAQLLLDRGADIEAVSTHGRTPLYYAAEHGREAVVQMLLNRGANTEAVKGFYGLEPLLIAASSGYEAIVQLLLDKGANVEVVTRVGYTPLIAAASGGFEAIIQQLLDRGANIEVTETISGMTPLLHAARTGCQAGVQMLLNKGANIEATGTTSGMTPLLFAAQFGREAVAQLLLDRGANIEATETTSGMTPLLVAAKFGREAVAQLLLDRGANIEVTETTSGMTPLLFAAKRRLEALAQQLLDRGVNIEATETKSGRTPLLLAAKCKCKYHAQKLRDRDAVLKSYGPNLGRSILRSAEKV</sequence>
<dbReference type="PANTHER" id="PTHR24161">
    <property type="entry name" value="ANK_REP_REGION DOMAIN-CONTAINING PROTEIN-RELATED"/>
    <property type="match status" value="1"/>
</dbReference>
<dbReference type="SUPFAM" id="SSF52540">
    <property type="entry name" value="P-loop containing nucleoside triphosphate hydrolases"/>
    <property type="match status" value="1"/>
</dbReference>
<dbReference type="eggNOG" id="KOG4177">
    <property type="taxonomic scope" value="Eukaryota"/>
</dbReference>
<dbReference type="PRINTS" id="PR01415">
    <property type="entry name" value="ANKYRIN"/>
</dbReference>
<feature type="repeat" description="ANK" evidence="3">
    <location>
        <begin position="1023"/>
        <end position="1055"/>
    </location>
</feature>
<dbReference type="InterPro" id="IPR007111">
    <property type="entry name" value="NACHT_NTPase"/>
</dbReference>
<keyword evidence="2 3" id="KW-0040">ANK repeat</keyword>
<dbReference type="InterPro" id="IPR002110">
    <property type="entry name" value="Ankyrin_rpt"/>
</dbReference>
<comment type="caution">
    <text evidence="5">The sequence shown here is derived from an EMBL/GenBank/DDBJ whole genome shotgun (WGS) entry which is preliminary data.</text>
</comment>
<feature type="repeat" description="ANK" evidence="3">
    <location>
        <begin position="1124"/>
        <end position="1156"/>
    </location>
</feature>
<organism evidence="5 6">
    <name type="scientific">Hypocrea virens (strain Gv29-8 / FGSC 10586)</name>
    <name type="common">Gliocladium virens</name>
    <name type="synonym">Trichoderma virens</name>
    <dbReference type="NCBI Taxonomy" id="413071"/>
    <lineage>
        <taxon>Eukaryota</taxon>
        <taxon>Fungi</taxon>
        <taxon>Dikarya</taxon>
        <taxon>Ascomycota</taxon>
        <taxon>Pezizomycotina</taxon>
        <taxon>Sordariomycetes</taxon>
        <taxon>Hypocreomycetidae</taxon>
        <taxon>Hypocreales</taxon>
        <taxon>Hypocreaceae</taxon>
        <taxon>Trichoderma</taxon>
    </lineage>
</organism>
<dbReference type="Gene3D" id="3.40.50.300">
    <property type="entry name" value="P-loop containing nucleotide triphosphate hydrolases"/>
    <property type="match status" value="1"/>
</dbReference>
<evidence type="ECO:0000256" key="1">
    <source>
        <dbReference type="ARBA" id="ARBA00022737"/>
    </source>
</evidence>
<feature type="repeat" description="ANK" evidence="3">
    <location>
        <begin position="890"/>
        <end position="922"/>
    </location>
</feature>
<protein>
    <recommendedName>
        <fullName evidence="4">NACHT domain-containing protein</fullName>
    </recommendedName>
</protein>
<feature type="domain" description="NACHT" evidence="4">
    <location>
        <begin position="390"/>
        <end position="535"/>
    </location>
</feature>
<dbReference type="EMBL" id="ABDF02000086">
    <property type="protein sequence ID" value="EHK18518.1"/>
    <property type="molecule type" value="Genomic_DNA"/>
</dbReference>
<keyword evidence="1" id="KW-0677">Repeat</keyword>
<feature type="repeat" description="ANK" evidence="3">
    <location>
        <begin position="1090"/>
        <end position="1122"/>
    </location>
</feature>
<dbReference type="STRING" id="413071.G9N4J3"/>
<dbReference type="RefSeq" id="XP_013952715.1">
    <property type="nucleotide sequence ID" value="XM_014097240.1"/>
</dbReference>
<dbReference type="InterPro" id="IPR054471">
    <property type="entry name" value="GPIID_WHD"/>
</dbReference>
<dbReference type="SUPFAM" id="SSF48403">
    <property type="entry name" value="Ankyrin repeat"/>
    <property type="match status" value="2"/>
</dbReference>
<dbReference type="Gene3D" id="1.25.40.20">
    <property type="entry name" value="Ankyrin repeat-containing domain"/>
    <property type="match status" value="5"/>
</dbReference>
<dbReference type="OMA" id="WHARINA"/>
<dbReference type="PROSITE" id="PS50088">
    <property type="entry name" value="ANK_REPEAT"/>
    <property type="match status" value="11"/>
</dbReference>
<dbReference type="InterPro" id="IPR036770">
    <property type="entry name" value="Ankyrin_rpt-contain_sf"/>
</dbReference>
<dbReference type="PANTHER" id="PTHR24161:SF121">
    <property type="entry name" value="M-PHASE PHOSPHOPROTEIN 8"/>
    <property type="match status" value="1"/>
</dbReference>
<dbReference type="AlphaFoldDB" id="G9N4J3"/>
<evidence type="ECO:0000313" key="6">
    <source>
        <dbReference type="Proteomes" id="UP000007115"/>
    </source>
</evidence>
<dbReference type="GO" id="GO:0003824">
    <property type="term" value="F:catalytic activity"/>
    <property type="evidence" value="ECO:0007669"/>
    <property type="project" value="InterPro"/>
</dbReference>
<dbReference type="OrthoDB" id="1577640at2759"/>
<feature type="repeat" description="ANK" evidence="3">
    <location>
        <begin position="956"/>
        <end position="988"/>
    </location>
</feature>
<feature type="repeat" description="ANK" evidence="3">
    <location>
        <begin position="923"/>
        <end position="955"/>
    </location>
</feature>
<evidence type="ECO:0000256" key="3">
    <source>
        <dbReference type="PROSITE-ProRule" id="PRU00023"/>
    </source>
</evidence>
<dbReference type="GO" id="GO:0009116">
    <property type="term" value="P:nucleoside metabolic process"/>
    <property type="evidence" value="ECO:0007669"/>
    <property type="project" value="InterPro"/>
</dbReference>
<accession>G9N4J3</accession>
<dbReference type="InParanoid" id="G9N4J3"/>
<dbReference type="PROSITE" id="PS50297">
    <property type="entry name" value="ANK_REP_REGION"/>
    <property type="match status" value="11"/>
</dbReference>
<name>G9N4J3_HYPVG</name>
<feature type="repeat" description="ANK" evidence="3">
    <location>
        <begin position="857"/>
        <end position="889"/>
    </location>
</feature>
<dbReference type="SUPFAM" id="SSF53167">
    <property type="entry name" value="Purine and uridine phosphorylases"/>
    <property type="match status" value="1"/>
</dbReference>
<feature type="repeat" description="ANK" evidence="3">
    <location>
        <begin position="989"/>
        <end position="1021"/>
    </location>
</feature>
<gene>
    <name evidence="5" type="ORF">TRIVIDRAFT_225823</name>
</gene>
<dbReference type="Pfam" id="PF22939">
    <property type="entry name" value="WHD_GPIID"/>
    <property type="match status" value="1"/>
</dbReference>
<dbReference type="SMART" id="SM00248">
    <property type="entry name" value="ANK"/>
    <property type="match status" value="13"/>
</dbReference>
<evidence type="ECO:0000313" key="5">
    <source>
        <dbReference type="EMBL" id="EHK18518.1"/>
    </source>
</evidence>
<dbReference type="Pfam" id="PF24883">
    <property type="entry name" value="NPHP3_N"/>
    <property type="match status" value="1"/>
</dbReference>
<evidence type="ECO:0000256" key="2">
    <source>
        <dbReference type="ARBA" id="ARBA00023043"/>
    </source>
</evidence>
<dbReference type="InterPro" id="IPR035994">
    <property type="entry name" value="Nucleoside_phosphorylase_sf"/>
</dbReference>
<dbReference type="Pfam" id="PF12796">
    <property type="entry name" value="Ank_2"/>
    <property type="match status" value="4"/>
</dbReference>
<reference evidence="5 6" key="1">
    <citation type="journal article" date="2011" name="Genome Biol.">
        <title>Comparative genome sequence analysis underscores mycoparasitism as the ancestral life style of Trichoderma.</title>
        <authorList>
            <person name="Kubicek C.P."/>
            <person name="Herrera-Estrella A."/>
            <person name="Seidl-Seiboth V."/>
            <person name="Martinez D.A."/>
            <person name="Druzhinina I.S."/>
            <person name="Thon M."/>
            <person name="Zeilinger S."/>
            <person name="Casas-Flores S."/>
            <person name="Horwitz B.A."/>
            <person name="Mukherjee P.K."/>
            <person name="Mukherjee M."/>
            <person name="Kredics L."/>
            <person name="Alcaraz L.D."/>
            <person name="Aerts A."/>
            <person name="Antal Z."/>
            <person name="Atanasova L."/>
            <person name="Cervantes-Badillo M.G."/>
            <person name="Challacombe J."/>
            <person name="Chertkov O."/>
            <person name="McCluskey K."/>
            <person name="Coulpier F."/>
            <person name="Deshpande N."/>
            <person name="von Doehren H."/>
            <person name="Ebbole D.J."/>
            <person name="Esquivel-Naranjo E.U."/>
            <person name="Fekete E."/>
            <person name="Flipphi M."/>
            <person name="Glaser F."/>
            <person name="Gomez-Rodriguez E.Y."/>
            <person name="Gruber S."/>
            <person name="Han C."/>
            <person name="Henrissat B."/>
            <person name="Hermosa R."/>
            <person name="Hernandez-Onate M."/>
            <person name="Karaffa L."/>
            <person name="Kosti I."/>
            <person name="Le Crom S."/>
            <person name="Lindquist E."/>
            <person name="Lucas S."/>
            <person name="Luebeck M."/>
            <person name="Luebeck P.S."/>
            <person name="Margeot A."/>
            <person name="Metz B."/>
            <person name="Misra M."/>
            <person name="Nevalainen H."/>
            <person name="Omann M."/>
            <person name="Packer N."/>
            <person name="Perrone G."/>
            <person name="Uresti-Rivera E.E."/>
            <person name="Salamov A."/>
            <person name="Schmoll M."/>
            <person name="Seiboth B."/>
            <person name="Shapiro H."/>
            <person name="Sukno S."/>
            <person name="Tamayo-Ramos J.A."/>
            <person name="Tisch D."/>
            <person name="Wiest A."/>
            <person name="Wilkinson H.H."/>
            <person name="Zhang M."/>
            <person name="Coutinho P.M."/>
            <person name="Kenerley C.M."/>
            <person name="Monte E."/>
            <person name="Baker S.E."/>
            <person name="Grigoriev I.V."/>
        </authorList>
    </citation>
    <scope>NUCLEOTIDE SEQUENCE [LARGE SCALE GENOMIC DNA]</scope>
    <source>
        <strain evidence="6">Gv29-8 / FGSC 10586</strain>
    </source>
</reference>
<dbReference type="PROSITE" id="PS50837">
    <property type="entry name" value="NACHT"/>
    <property type="match status" value="1"/>
</dbReference>